<dbReference type="AlphaFoldDB" id="A0A7W8LFG2"/>
<name>A0A7W8LFG2_9BURK</name>
<proteinExistence type="predicted"/>
<protein>
    <submittedName>
        <fullName evidence="1">Uncharacterized protein</fullName>
    </submittedName>
</protein>
<evidence type="ECO:0000313" key="1">
    <source>
        <dbReference type="EMBL" id="MBB5405623.1"/>
    </source>
</evidence>
<dbReference type="EMBL" id="JACHDE010000037">
    <property type="protein sequence ID" value="MBB5405623.1"/>
    <property type="molecule type" value="Genomic_DNA"/>
</dbReference>
<reference evidence="1 2" key="1">
    <citation type="submission" date="2020-08" db="EMBL/GenBank/DDBJ databases">
        <title>Genomic Encyclopedia of Type Strains, Phase IV (KMG-V): Genome sequencing to study the core and pangenomes of soil and plant-associated prokaryotes.</title>
        <authorList>
            <person name="Whitman W."/>
        </authorList>
    </citation>
    <scope>NUCLEOTIDE SEQUENCE [LARGE SCALE GENOMIC DNA]</scope>
    <source>
        <strain evidence="1 2">JPY162</strain>
    </source>
</reference>
<sequence>MFATVNIPGGLNNCTDVWFSGKKPQTPDWANMTARQATEVANRTQATIDWLNNAFDQAEAQKATALVIAVQADMWNAENLGNNSRLSEYAQYVDIIARRTAEFGKPVLVINGDTHLYQSDKPLMPNQACVHENAKPATQVYASIDRMRTAPQTQCARRASHARADALRIDADAHHRSGMAGGIVLQLADAHEIARAIIARDRKQARGQIAEYIADIRTWLD</sequence>
<dbReference type="SUPFAM" id="SSF56300">
    <property type="entry name" value="Metallo-dependent phosphatases"/>
    <property type="match status" value="1"/>
</dbReference>
<organism evidence="1 2">
    <name type="scientific">Paraburkholderia youngii</name>
    <dbReference type="NCBI Taxonomy" id="2782701"/>
    <lineage>
        <taxon>Bacteria</taxon>
        <taxon>Pseudomonadati</taxon>
        <taxon>Pseudomonadota</taxon>
        <taxon>Betaproteobacteria</taxon>
        <taxon>Burkholderiales</taxon>
        <taxon>Burkholderiaceae</taxon>
        <taxon>Paraburkholderia</taxon>
    </lineage>
</organism>
<dbReference type="InterPro" id="IPR029052">
    <property type="entry name" value="Metallo-depent_PP-like"/>
</dbReference>
<dbReference type="RefSeq" id="WP_184228902.1">
    <property type="nucleotide sequence ID" value="NZ_JACHDE010000037.1"/>
</dbReference>
<comment type="caution">
    <text evidence="1">The sequence shown here is derived from an EMBL/GenBank/DDBJ whole genome shotgun (WGS) entry which is preliminary data.</text>
</comment>
<gene>
    <name evidence="1" type="ORF">HDG41_007719</name>
</gene>
<dbReference type="Proteomes" id="UP000592820">
    <property type="component" value="Unassembled WGS sequence"/>
</dbReference>
<accession>A0A7W8LFG2</accession>
<evidence type="ECO:0000313" key="2">
    <source>
        <dbReference type="Proteomes" id="UP000592820"/>
    </source>
</evidence>